<dbReference type="GeneID" id="27138523"/>
<dbReference type="SUPFAM" id="SSF52540">
    <property type="entry name" value="P-loop containing nucleoside triphosphate hydrolases"/>
    <property type="match status" value="1"/>
</dbReference>
<protein>
    <submittedName>
        <fullName evidence="6">ABC transporter related</fullName>
    </submittedName>
</protein>
<dbReference type="PROSITE" id="PS50893">
    <property type="entry name" value="ABC_TRANSPORTER_2"/>
    <property type="match status" value="1"/>
</dbReference>
<reference evidence="6 7" key="1">
    <citation type="submission" date="2016-01" db="EMBL/GenBank/DDBJ databases">
        <authorList>
            <person name="Manzoor S."/>
        </authorList>
    </citation>
    <scope>NUCLEOTIDE SEQUENCE [LARGE SCALE GENOMIC DNA]</scope>
    <source>
        <strain evidence="6">Methanoculleus sp MAB1</strain>
    </source>
</reference>
<gene>
    <name evidence="6" type="ORF">MMAB1_3028</name>
</gene>
<name>A0A0X3BQA8_9EURY</name>
<evidence type="ECO:0000259" key="5">
    <source>
        <dbReference type="PROSITE" id="PS50893"/>
    </source>
</evidence>
<evidence type="ECO:0000313" key="6">
    <source>
        <dbReference type="EMBL" id="CVK34241.1"/>
    </source>
</evidence>
<dbReference type="InterPro" id="IPR017871">
    <property type="entry name" value="ABC_transporter-like_CS"/>
</dbReference>
<dbReference type="EMBL" id="LT158599">
    <property type="protein sequence ID" value="CVK34241.1"/>
    <property type="molecule type" value="Genomic_DNA"/>
</dbReference>
<dbReference type="InterPro" id="IPR003593">
    <property type="entry name" value="AAA+_ATPase"/>
</dbReference>
<feature type="domain" description="ABC transporter" evidence="5">
    <location>
        <begin position="3"/>
        <end position="228"/>
    </location>
</feature>
<dbReference type="InterPro" id="IPR003439">
    <property type="entry name" value="ABC_transporter-like_ATP-bd"/>
</dbReference>
<dbReference type="PROSITE" id="PS00211">
    <property type="entry name" value="ABC_TRANSPORTER_1"/>
    <property type="match status" value="1"/>
</dbReference>
<dbReference type="Pfam" id="PF00005">
    <property type="entry name" value="ABC_tran"/>
    <property type="match status" value="1"/>
</dbReference>
<keyword evidence="3" id="KW-0547">Nucleotide-binding</keyword>
<keyword evidence="2" id="KW-0813">Transport</keyword>
<dbReference type="GO" id="GO:0016887">
    <property type="term" value="F:ATP hydrolysis activity"/>
    <property type="evidence" value="ECO:0007669"/>
    <property type="project" value="InterPro"/>
</dbReference>
<evidence type="ECO:0000256" key="1">
    <source>
        <dbReference type="ARBA" id="ARBA00005417"/>
    </source>
</evidence>
<evidence type="ECO:0000256" key="4">
    <source>
        <dbReference type="ARBA" id="ARBA00022840"/>
    </source>
</evidence>
<keyword evidence="4" id="KW-0067">ATP-binding</keyword>
<dbReference type="KEGG" id="mema:MMAB1_3028"/>
<evidence type="ECO:0000256" key="3">
    <source>
        <dbReference type="ARBA" id="ARBA00022741"/>
    </source>
</evidence>
<evidence type="ECO:0000313" key="7">
    <source>
        <dbReference type="Proteomes" id="UP000069850"/>
    </source>
</evidence>
<dbReference type="OrthoDB" id="87732at2157"/>
<dbReference type="PANTHER" id="PTHR42711">
    <property type="entry name" value="ABC TRANSPORTER ATP-BINDING PROTEIN"/>
    <property type="match status" value="1"/>
</dbReference>
<proteinExistence type="inferred from homology"/>
<dbReference type="CDD" id="cd03230">
    <property type="entry name" value="ABC_DR_subfamily_A"/>
    <property type="match status" value="1"/>
</dbReference>
<organism evidence="6 7">
    <name type="scientific">Methanoculleus bourgensis</name>
    <dbReference type="NCBI Taxonomy" id="83986"/>
    <lineage>
        <taxon>Archaea</taxon>
        <taxon>Methanobacteriati</taxon>
        <taxon>Methanobacteriota</taxon>
        <taxon>Stenosarchaea group</taxon>
        <taxon>Methanomicrobia</taxon>
        <taxon>Methanomicrobiales</taxon>
        <taxon>Methanomicrobiaceae</taxon>
        <taxon>Methanoculleus</taxon>
    </lineage>
</organism>
<sequence length="314" mass="33644">MVVALRNVKKRFGSVRALDRVTLNVGEGEILGLLGPNGSGKSTLLKVIACLIPPDEGSVVLPADGRAMMLRTGMLFDHIAHWEALTGYENAWFFARSYGMDPAAAHDRLEDLFGLFDLRERWGDPVSSYSYGMRRKLGLIEALVHEPSLILLDEPSIGLDYRARVTLAGLLHEAARRGATIIFSTNDVNEAAGLAHRVALFDRGRLLVSGEPSELVRSLDAKVTIELRLKAPVDLRPLGGVPGVEGVGAEEREDGLHITVVAAADGSPSGSSSLLARVIHEVAVQGGVVVDVDLRSPGLPDVFLAYTGERSSAP</sequence>
<accession>A0A0X3BQA8</accession>
<dbReference type="Proteomes" id="UP000069850">
    <property type="component" value="Chromosome 1"/>
</dbReference>
<dbReference type="InterPro" id="IPR027417">
    <property type="entry name" value="P-loop_NTPase"/>
</dbReference>
<evidence type="ECO:0000256" key="2">
    <source>
        <dbReference type="ARBA" id="ARBA00022448"/>
    </source>
</evidence>
<dbReference type="GO" id="GO:0005524">
    <property type="term" value="F:ATP binding"/>
    <property type="evidence" value="ECO:0007669"/>
    <property type="project" value="UniProtKB-KW"/>
</dbReference>
<dbReference type="InterPro" id="IPR050763">
    <property type="entry name" value="ABC_transporter_ATP-binding"/>
</dbReference>
<dbReference type="RefSeq" id="WP_062265578.1">
    <property type="nucleotide sequence ID" value="NZ_LT158599.1"/>
</dbReference>
<comment type="similarity">
    <text evidence="1">Belongs to the ABC transporter superfamily.</text>
</comment>
<dbReference type="SMART" id="SM00382">
    <property type="entry name" value="AAA"/>
    <property type="match status" value="1"/>
</dbReference>
<dbReference type="Gene3D" id="3.40.50.300">
    <property type="entry name" value="P-loop containing nucleotide triphosphate hydrolases"/>
    <property type="match status" value="1"/>
</dbReference>
<dbReference type="AlphaFoldDB" id="A0A0X3BQA8"/>
<dbReference type="PANTHER" id="PTHR42711:SF5">
    <property type="entry name" value="ABC TRANSPORTER ATP-BINDING PROTEIN NATA"/>
    <property type="match status" value="1"/>
</dbReference>